<dbReference type="EMBL" id="DS989853">
    <property type="protein sequence ID" value="EDX74416.1"/>
    <property type="molecule type" value="Genomic_DNA"/>
</dbReference>
<accession>B4VUF0</accession>
<evidence type="ECO:0000313" key="1">
    <source>
        <dbReference type="EMBL" id="EDX74416.1"/>
    </source>
</evidence>
<organism evidence="1 2">
    <name type="scientific">Coleofasciculus chthonoplastes PCC 7420</name>
    <dbReference type="NCBI Taxonomy" id="118168"/>
    <lineage>
        <taxon>Bacteria</taxon>
        <taxon>Bacillati</taxon>
        <taxon>Cyanobacteriota</taxon>
        <taxon>Cyanophyceae</taxon>
        <taxon>Coleofasciculales</taxon>
        <taxon>Coleofasciculaceae</taxon>
        <taxon>Coleofasciculus</taxon>
    </lineage>
</organism>
<proteinExistence type="predicted"/>
<evidence type="ECO:0000313" key="2">
    <source>
        <dbReference type="Proteomes" id="UP000003835"/>
    </source>
</evidence>
<dbReference type="Proteomes" id="UP000003835">
    <property type="component" value="Unassembled WGS sequence"/>
</dbReference>
<sequence length="39" mass="4616">MYGRSIRAKFFIRSRIILGFNRQLNQDGFRCSVISHTLN</sequence>
<gene>
    <name evidence="1" type="ORF">MC7420_3940</name>
</gene>
<dbReference type="AlphaFoldDB" id="B4VUF0"/>
<keyword evidence="2" id="KW-1185">Reference proteome</keyword>
<protein>
    <submittedName>
        <fullName evidence="1">Uncharacterized protein</fullName>
    </submittedName>
</protein>
<dbReference type="HOGENOM" id="CLU_3307860_0_0_3"/>
<reference evidence="1 2" key="1">
    <citation type="submission" date="2008-07" db="EMBL/GenBank/DDBJ databases">
        <authorList>
            <person name="Tandeau de Marsac N."/>
            <person name="Ferriera S."/>
            <person name="Johnson J."/>
            <person name="Kravitz S."/>
            <person name="Beeson K."/>
            <person name="Sutton G."/>
            <person name="Rogers Y.-H."/>
            <person name="Friedman R."/>
            <person name="Frazier M."/>
            <person name="Venter J.C."/>
        </authorList>
    </citation>
    <scope>NUCLEOTIDE SEQUENCE [LARGE SCALE GENOMIC DNA]</scope>
    <source>
        <strain evidence="1 2">PCC 7420</strain>
    </source>
</reference>
<dbReference type="STRING" id="118168.MC7420_3940"/>
<name>B4VUF0_9CYAN</name>